<dbReference type="InterPro" id="IPR006094">
    <property type="entry name" value="Oxid_FAD_bind_N"/>
</dbReference>
<accession>A0A428PYG5</accession>
<keyword evidence="4" id="KW-1185">Reference proteome</keyword>
<dbReference type="PANTHER" id="PTHR34144">
    <property type="entry name" value="CHROMOSOME 8, WHOLE GENOME SHOTGUN SEQUENCE"/>
    <property type="match status" value="1"/>
</dbReference>
<dbReference type="PROSITE" id="PS51387">
    <property type="entry name" value="FAD_PCMH"/>
    <property type="match status" value="1"/>
</dbReference>
<dbReference type="STRING" id="1325734.A0A428PYG5"/>
<dbReference type="InterPro" id="IPR016166">
    <property type="entry name" value="FAD-bd_PCMH"/>
</dbReference>
<comment type="similarity">
    <text evidence="1">Belongs to the oxygen-dependent FAD-linked oxidoreductase family.</text>
</comment>
<feature type="domain" description="FAD-binding PCMH-type" evidence="2">
    <location>
        <begin position="48"/>
        <end position="227"/>
    </location>
</feature>
<protein>
    <recommendedName>
        <fullName evidence="2">FAD-binding PCMH-type domain-containing protein</fullName>
    </recommendedName>
</protein>
<dbReference type="GO" id="GO:0071949">
    <property type="term" value="F:FAD binding"/>
    <property type="evidence" value="ECO:0007669"/>
    <property type="project" value="InterPro"/>
</dbReference>
<comment type="caution">
    <text evidence="3">The sequence shown here is derived from an EMBL/GenBank/DDBJ whole genome shotgun (WGS) entry which is preliminary data.</text>
</comment>
<dbReference type="InterPro" id="IPR012951">
    <property type="entry name" value="BBE"/>
</dbReference>
<dbReference type="Pfam" id="PF01565">
    <property type="entry name" value="FAD_binding_4"/>
    <property type="match status" value="1"/>
</dbReference>
<dbReference type="InterPro" id="IPR036318">
    <property type="entry name" value="FAD-bd_PCMH-like_sf"/>
</dbReference>
<dbReference type="PANTHER" id="PTHR34144:SF7">
    <property type="entry name" value="EXPORT PROTEIN (CAP59), PUTATIVE (AFU_ORTHOLOGUE AFUA_7G05020)-RELATED"/>
    <property type="match status" value="1"/>
</dbReference>
<sequence length="962" mass="109193">MAQAQNQKDLLHLGMEQVGWFKSKKIPVHTPGEVEYERAVANSNLLYRFARPACVLQPEHNSHIRIIIARAKEKKLPICIKNGGHSYAGFSTINDGLLIDLVNMKRVDLDIDNKTVTMQAGAQWGHAYKELINDHHDGWVINGGRCPTVGVSGFILGGGLSPFTRSFGMGSDTLLEATIITADGRTVIAKNTGNTTEEERDLFWALCGAGGGNFGVVVELKMKLQKLHEDDVVAGRFTWSPKHCEKAQTDFMDTMVKFYTTEWPNEMTIDSSWLCDLKDGREDPAVRFLVYYNGLKKDFDKLINKHLGGFTEDQKKEKKEKGEKEKKLPKQLKRRTLQEKSTRFLHETLVAQWSEETIRAFPSNPTYKIYTSFVFGNGKKEIKKITEIIKKEMEAFRDQFKGEQGLLQVTWIHCGGKASERGHDASAYPWRAGVYHAYIMIEWQEKFLEFDMRSFLQKMNEKLRPFSLSKHASFINFPDEALKPDAHEEAYYGTNKERLRKIKAHWDEHNVFGWSQGIQIPKKEVVHHEGDGCVNVAGHDEFLIASKLVDVFARESRAVFFPTFVSLVCEFSLCGDFSSLPLSPGLSDTILVHHRLDAAGQTYMKPQSSVRVYIASLHWNNERILRDSWNQGLLDLISVLGPNNVFVSLYESGSWDGSKNAIGELDKALGVMGVQRNITLDKTTHADAMASPPLEPWNGWVETPRGRIELRRISYLARLRNMSLQLLKDMAGNGIEFDYVLFLGDVVFTVPDVLALLNTNNGEYAAACSLDFSKPPKYYDTFALRDIDGHEHATQTWPYFRSSKSRAAMKRSEPVPVSSCWNGIVFMPAASFVGDQGLTFRAIDDSLAANHLEGSECCLIHADNPESETRGVYLNPNVRVGYDRRAYELVHSSGSWLTHTQILSGLWKNRLARWFTTPWFKEMWVWSLERAWQRQNPGRSENGMMCVINEMQVLVHNGWAHV</sequence>
<evidence type="ECO:0000313" key="3">
    <source>
        <dbReference type="EMBL" id="RSL58029.1"/>
    </source>
</evidence>
<reference evidence="3 4" key="1">
    <citation type="submission" date="2017-06" db="EMBL/GenBank/DDBJ databases">
        <title>Comparative genomic analysis of Ambrosia Fusariam Clade fungi.</title>
        <authorList>
            <person name="Stajich J.E."/>
            <person name="Carrillo J."/>
            <person name="Kijimoto T."/>
            <person name="Eskalen A."/>
            <person name="O'Donnell K."/>
            <person name="Kasson M."/>
        </authorList>
    </citation>
    <scope>NUCLEOTIDE SEQUENCE [LARGE SCALE GENOMIC DNA]</scope>
    <source>
        <strain evidence="3 4">NRRL62584</strain>
    </source>
</reference>
<dbReference type="GO" id="GO:0016491">
    <property type="term" value="F:oxidoreductase activity"/>
    <property type="evidence" value="ECO:0007669"/>
    <property type="project" value="InterPro"/>
</dbReference>
<dbReference type="Gene3D" id="3.40.462.20">
    <property type="match status" value="1"/>
</dbReference>
<evidence type="ECO:0000256" key="1">
    <source>
        <dbReference type="ARBA" id="ARBA00005466"/>
    </source>
</evidence>
<dbReference type="InterPro" id="IPR016169">
    <property type="entry name" value="FAD-bd_PCMH_sub2"/>
</dbReference>
<organism evidence="3 4">
    <name type="scientific">Fusarium duplospermum</name>
    <dbReference type="NCBI Taxonomy" id="1325734"/>
    <lineage>
        <taxon>Eukaryota</taxon>
        <taxon>Fungi</taxon>
        <taxon>Dikarya</taxon>
        <taxon>Ascomycota</taxon>
        <taxon>Pezizomycotina</taxon>
        <taxon>Sordariomycetes</taxon>
        <taxon>Hypocreomycetidae</taxon>
        <taxon>Hypocreales</taxon>
        <taxon>Nectriaceae</taxon>
        <taxon>Fusarium</taxon>
        <taxon>Fusarium solani species complex</taxon>
    </lineage>
</organism>
<dbReference type="InterPro" id="IPR021047">
    <property type="entry name" value="Mannosyltransferase_CMT1"/>
</dbReference>
<dbReference type="SUPFAM" id="SSF56176">
    <property type="entry name" value="FAD-binding/transporter-associated domain-like"/>
    <property type="match status" value="1"/>
</dbReference>
<dbReference type="OrthoDB" id="407275at2759"/>
<gene>
    <name evidence="3" type="ORF">CEP54_008000</name>
</gene>
<dbReference type="AlphaFoldDB" id="A0A428PYG5"/>
<evidence type="ECO:0000313" key="4">
    <source>
        <dbReference type="Proteomes" id="UP000288168"/>
    </source>
</evidence>
<dbReference type="Pfam" id="PF08031">
    <property type="entry name" value="BBE"/>
    <property type="match status" value="1"/>
</dbReference>
<dbReference type="Proteomes" id="UP000288168">
    <property type="component" value="Unassembled WGS sequence"/>
</dbReference>
<name>A0A428PYG5_9HYPO</name>
<evidence type="ECO:0000259" key="2">
    <source>
        <dbReference type="PROSITE" id="PS51387"/>
    </source>
</evidence>
<dbReference type="Pfam" id="PF11735">
    <property type="entry name" value="CAP59_mtransfer"/>
    <property type="match status" value="1"/>
</dbReference>
<dbReference type="EMBL" id="NKCI01000077">
    <property type="protein sequence ID" value="RSL58029.1"/>
    <property type="molecule type" value="Genomic_DNA"/>
</dbReference>
<proteinExistence type="inferred from homology"/>
<dbReference type="Gene3D" id="3.30.465.10">
    <property type="match status" value="1"/>
</dbReference>